<comment type="caution">
    <text evidence="8">The sequence shown here is derived from an EMBL/GenBank/DDBJ whole genome shotgun (WGS) entry which is preliminary data.</text>
</comment>
<dbReference type="EMBL" id="JACHHY010000026">
    <property type="protein sequence ID" value="MBB5020176.1"/>
    <property type="molecule type" value="Genomic_DNA"/>
</dbReference>
<evidence type="ECO:0000256" key="4">
    <source>
        <dbReference type="ARBA" id="ARBA00023015"/>
    </source>
</evidence>
<dbReference type="PANTHER" id="PTHR11078">
    <property type="entry name" value="N UTILIZATION SUBSTANCE PROTEIN B-RELATED"/>
    <property type="match status" value="1"/>
</dbReference>
<accession>A0A840MUZ5</accession>
<keyword evidence="5 6" id="KW-0804">Transcription</keyword>
<evidence type="ECO:0000259" key="7">
    <source>
        <dbReference type="Pfam" id="PF01029"/>
    </source>
</evidence>
<dbReference type="InterPro" id="IPR006027">
    <property type="entry name" value="NusB_RsmB_TIM44"/>
</dbReference>
<reference evidence="8 9" key="1">
    <citation type="submission" date="2020-08" db="EMBL/GenBank/DDBJ databases">
        <title>Genomic Encyclopedia of Type Strains, Phase IV (KMG-IV): sequencing the most valuable type-strain genomes for metagenomic binning, comparative biology and taxonomic classification.</title>
        <authorList>
            <person name="Goeker M."/>
        </authorList>
    </citation>
    <scope>NUCLEOTIDE SEQUENCE [LARGE SCALE GENOMIC DNA]</scope>
    <source>
        <strain evidence="8 9">DSM 27165</strain>
    </source>
</reference>
<dbReference type="HAMAP" id="MF_00073">
    <property type="entry name" value="NusB"/>
    <property type="match status" value="1"/>
</dbReference>
<dbReference type="Pfam" id="PF01029">
    <property type="entry name" value="NusB"/>
    <property type="match status" value="1"/>
</dbReference>
<dbReference type="GO" id="GO:0005829">
    <property type="term" value="C:cytosol"/>
    <property type="evidence" value="ECO:0007669"/>
    <property type="project" value="TreeGrafter"/>
</dbReference>
<keyword evidence="2 6" id="KW-0889">Transcription antitermination</keyword>
<dbReference type="InterPro" id="IPR035926">
    <property type="entry name" value="NusB-like_sf"/>
</dbReference>
<keyword evidence="4 6" id="KW-0805">Transcription regulation</keyword>
<proteinExistence type="inferred from homology"/>
<evidence type="ECO:0000256" key="1">
    <source>
        <dbReference type="ARBA" id="ARBA00005952"/>
    </source>
</evidence>
<dbReference type="InterPro" id="IPR011605">
    <property type="entry name" value="NusB_fam"/>
</dbReference>
<evidence type="ECO:0000256" key="5">
    <source>
        <dbReference type="ARBA" id="ARBA00023163"/>
    </source>
</evidence>
<evidence type="ECO:0000256" key="3">
    <source>
        <dbReference type="ARBA" id="ARBA00022884"/>
    </source>
</evidence>
<dbReference type="PANTHER" id="PTHR11078:SF3">
    <property type="entry name" value="ANTITERMINATION NUSB DOMAIN-CONTAINING PROTEIN"/>
    <property type="match status" value="1"/>
</dbReference>
<evidence type="ECO:0000256" key="6">
    <source>
        <dbReference type="HAMAP-Rule" id="MF_00073"/>
    </source>
</evidence>
<dbReference type="Proteomes" id="UP000575898">
    <property type="component" value="Unassembled WGS sequence"/>
</dbReference>
<dbReference type="GO" id="GO:0003723">
    <property type="term" value="F:RNA binding"/>
    <property type="evidence" value="ECO:0007669"/>
    <property type="project" value="UniProtKB-UniRule"/>
</dbReference>
<dbReference type="SUPFAM" id="SSF48013">
    <property type="entry name" value="NusB-like"/>
    <property type="match status" value="1"/>
</dbReference>
<feature type="domain" description="NusB/RsmB/TIM44" evidence="7">
    <location>
        <begin position="6"/>
        <end position="130"/>
    </location>
</feature>
<organism evidence="8 9">
    <name type="scientific">Chitinivorax tropicus</name>
    <dbReference type="NCBI Taxonomy" id="714531"/>
    <lineage>
        <taxon>Bacteria</taxon>
        <taxon>Pseudomonadati</taxon>
        <taxon>Pseudomonadota</taxon>
        <taxon>Betaproteobacteria</taxon>
        <taxon>Chitinivorax</taxon>
    </lineage>
</organism>
<dbReference type="GO" id="GO:0006353">
    <property type="term" value="P:DNA-templated transcription termination"/>
    <property type="evidence" value="ECO:0007669"/>
    <property type="project" value="UniProtKB-UniRule"/>
</dbReference>
<evidence type="ECO:0000256" key="2">
    <source>
        <dbReference type="ARBA" id="ARBA00022814"/>
    </source>
</evidence>
<comment type="function">
    <text evidence="6">Involved in transcription antitermination. Required for transcription of ribosomal RNA (rRNA) genes. Binds specifically to the boxA antiterminator sequence of the ribosomal RNA (rrn) operons.</text>
</comment>
<sequence length="150" mass="16984">MKSARRKAREFAVQGLYQWQLTQDPPTLIEKNLAENQAFEKCDLTLFRAVLFGAISHADTLRSAMSPYLERDWDDVSPVERGVLLVAGFELVHMPETPFPVIINEAIELSKTFGGNEGHKFINGVLDKFVEQVRAAEAQNVRNQRGQRRG</sequence>
<dbReference type="NCBIfam" id="TIGR01951">
    <property type="entry name" value="nusB"/>
    <property type="match status" value="1"/>
</dbReference>
<dbReference type="GO" id="GO:0031564">
    <property type="term" value="P:transcription antitermination"/>
    <property type="evidence" value="ECO:0007669"/>
    <property type="project" value="UniProtKB-KW"/>
</dbReference>
<dbReference type="AlphaFoldDB" id="A0A840MUZ5"/>
<dbReference type="Gene3D" id="1.10.940.10">
    <property type="entry name" value="NusB-like"/>
    <property type="match status" value="1"/>
</dbReference>
<keyword evidence="9" id="KW-1185">Reference proteome</keyword>
<gene>
    <name evidence="6" type="primary">nusB</name>
    <name evidence="8" type="ORF">HNQ59_003490</name>
</gene>
<protein>
    <recommendedName>
        <fullName evidence="6">Transcription antitermination protein NusB</fullName>
    </recommendedName>
    <alternativeName>
        <fullName evidence="6">Antitermination factor NusB</fullName>
    </alternativeName>
</protein>
<dbReference type="RefSeq" id="WP_184041583.1">
    <property type="nucleotide sequence ID" value="NZ_JACHHY010000026.1"/>
</dbReference>
<comment type="similarity">
    <text evidence="1 6">Belongs to the NusB family.</text>
</comment>
<keyword evidence="3 6" id="KW-0694">RNA-binding</keyword>
<evidence type="ECO:0000313" key="8">
    <source>
        <dbReference type="EMBL" id="MBB5020176.1"/>
    </source>
</evidence>
<evidence type="ECO:0000313" key="9">
    <source>
        <dbReference type="Proteomes" id="UP000575898"/>
    </source>
</evidence>
<name>A0A840MUZ5_9PROT</name>